<feature type="transmembrane region" description="Helical" evidence="1">
    <location>
        <begin position="16"/>
        <end position="34"/>
    </location>
</feature>
<protein>
    <recommendedName>
        <fullName evidence="2">HPP transmembrane region domain-containing protein</fullName>
    </recommendedName>
</protein>
<dbReference type="EMBL" id="SJZB01000045">
    <property type="protein sequence ID" value="TCJ12292.1"/>
    <property type="molecule type" value="Genomic_DNA"/>
</dbReference>
<gene>
    <name evidence="3" type="ORF">EZJ19_12860</name>
</gene>
<feature type="transmembrane region" description="Helical" evidence="1">
    <location>
        <begin position="118"/>
        <end position="137"/>
    </location>
</feature>
<dbReference type="InterPro" id="IPR007065">
    <property type="entry name" value="HPP"/>
</dbReference>
<keyword evidence="4" id="KW-1185">Reference proteome</keyword>
<sequence length="207" mass="21353">MLALFAAGHLYVEADALVPVVASMGASAVLLFAVPHGPLSQPWPVLGGHVVSALVGVVCAKLIGPPMLAAALAVGLAIGAMHYLRCIHPPGGATALVAVIGGPAVTGLGFQYVLTPVAANALIVLAIAFLFNTPFPWRRYPAQLRSRAPGPAATGDGGIRHEDFVYALSQLDTFVDVSEEDLLRIYALATGARPAPVNPLRPGRASR</sequence>
<evidence type="ECO:0000313" key="3">
    <source>
        <dbReference type="EMBL" id="TCJ12292.1"/>
    </source>
</evidence>
<keyword evidence="1" id="KW-1133">Transmembrane helix</keyword>
<feature type="domain" description="HPP transmembrane region" evidence="2">
    <location>
        <begin position="9"/>
        <end position="141"/>
    </location>
</feature>
<evidence type="ECO:0000259" key="2">
    <source>
        <dbReference type="Pfam" id="PF04982"/>
    </source>
</evidence>
<dbReference type="AlphaFoldDB" id="A0A4R1B2J8"/>
<organism evidence="3 4">
    <name type="scientific">Parasulfuritortus cantonensis</name>
    <dbReference type="NCBI Taxonomy" id="2528202"/>
    <lineage>
        <taxon>Bacteria</taxon>
        <taxon>Pseudomonadati</taxon>
        <taxon>Pseudomonadota</taxon>
        <taxon>Betaproteobacteria</taxon>
        <taxon>Nitrosomonadales</taxon>
        <taxon>Thiobacillaceae</taxon>
        <taxon>Parasulfuritortus</taxon>
    </lineage>
</organism>
<feature type="transmembrane region" description="Helical" evidence="1">
    <location>
        <begin position="93"/>
        <end position="112"/>
    </location>
</feature>
<keyword evidence="1" id="KW-0472">Membrane</keyword>
<dbReference type="PANTHER" id="PTHR33741">
    <property type="entry name" value="TRANSMEMBRANE PROTEIN DDB_G0269096-RELATED"/>
    <property type="match status" value="1"/>
</dbReference>
<reference evidence="3 4" key="1">
    <citation type="submission" date="2019-03" db="EMBL/GenBank/DDBJ databases">
        <title>Genome sequence of Thiobacillaceae bacterium LSR1, a sulfur-oxidizing bacterium isolated from freshwater sediment.</title>
        <authorList>
            <person name="Li S."/>
        </authorList>
    </citation>
    <scope>NUCLEOTIDE SEQUENCE [LARGE SCALE GENOMIC DNA]</scope>
    <source>
        <strain evidence="3 4">LSR1</strain>
    </source>
</reference>
<proteinExistence type="predicted"/>
<dbReference type="Proteomes" id="UP000295443">
    <property type="component" value="Unassembled WGS sequence"/>
</dbReference>
<evidence type="ECO:0000256" key="1">
    <source>
        <dbReference type="SAM" id="Phobius"/>
    </source>
</evidence>
<dbReference type="InterPro" id="IPR058581">
    <property type="entry name" value="TM_HPP"/>
</dbReference>
<dbReference type="Pfam" id="PF04982">
    <property type="entry name" value="TM_HPP"/>
    <property type="match status" value="1"/>
</dbReference>
<dbReference type="OrthoDB" id="9811720at2"/>
<evidence type="ECO:0000313" key="4">
    <source>
        <dbReference type="Proteomes" id="UP000295443"/>
    </source>
</evidence>
<dbReference type="PANTHER" id="PTHR33741:SF5">
    <property type="entry name" value="TRANSMEMBRANE PROTEIN DDB_G0269096-RELATED"/>
    <property type="match status" value="1"/>
</dbReference>
<comment type="caution">
    <text evidence="3">The sequence shown here is derived from an EMBL/GenBank/DDBJ whole genome shotgun (WGS) entry which is preliminary data.</text>
</comment>
<accession>A0A4R1B2J8</accession>
<name>A0A4R1B2J8_9PROT</name>
<keyword evidence="1" id="KW-0812">Transmembrane</keyword>